<dbReference type="InterPro" id="IPR011990">
    <property type="entry name" value="TPR-like_helical_dom_sf"/>
</dbReference>
<feature type="coiled-coil region" evidence="1">
    <location>
        <begin position="293"/>
        <end position="320"/>
    </location>
</feature>
<dbReference type="EMBL" id="UINC01049151">
    <property type="protein sequence ID" value="SVB60566.1"/>
    <property type="molecule type" value="Genomic_DNA"/>
</dbReference>
<dbReference type="Pfam" id="PF08238">
    <property type="entry name" value="Sel1"/>
    <property type="match status" value="4"/>
</dbReference>
<dbReference type="AlphaFoldDB" id="A0A382FBW6"/>
<name>A0A382FBW6_9ZZZZ</name>
<evidence type="ECO:0000256" key="1">
    <source>
        <dbReference type="SAM" id="Coils"/>
    </source>
</evidence>
<dbReference type="PANTHER" id="PTHR43628:SF1">
    <property type="entry name" value="CHITIN SYNTHASE REGULATORY FACTOR 2-RELATED"/>
    <property type="match status" value="1"/>
</dbReference>
<dbReference type="InterPro" id="IPR006597">
    <property type="entry name" value="Sel1-like"/>
</dbReference>
<dbReference type="InterPro" id="IPR052945">
    <property type="entry name" value="Mitotic_Regulator"/>
</dbReference>
<keyword evidence="1" id="KW-0175">Coiled coil</keyword>
<feature type="non-terminal residue" evidence="2">
    <location>
        <position position="459"/>
    </location>
</feature>
<accession>A0A382FBW6</accession>
<dbReference type="SMART" id="SM00671">
    <property type="entry name" value="SEL1"/>
    <property type="match status" value="5"/>
</dbReference>
<reference evidence="2" key="1">
    <citation type="submission" date="2018-05" db="EMBL/GenBank/DDBJ databases">
        <authorList>
            <person name="Lanie J.A."/>
            <person name="Ng W.-L."/>
            <person name="Kazmierczak K.M."/>
            <person name="Andrzejewski T.M."/>
            <person name="Davidsen T.M."/>
            <person name="Wayne K.J."/>
            <person name="Tettelin H."/>
            <person name="Glass J.I."/>
            <person name="Rusch D."/>
            <person name="Podicherti R."/>
            <person name="Tsui H.-C.T."/>
            <person name="Winkler M.E."/>
        </authorList>
    </citation>
    <scope>NUCLEOTIDE SEQUENCE</scope>
</reference>
<dbReference type="Gene3D" id="1.25.40.10">
    <property type="entry name" value="Tetratricopeptide repeat domain"/>
    <property type="match status" value="1"/>
</dbReference>
<gene>
    <name evidence="2" type="ORF">METZ01_LOCUS213420</name>
</gene>
<evidence type="ECO:0000313" key="2">
    <source>
        <dbReference type="EMBL" id="SVB60566.1"/>
    </source>
</evidence>
<dbReference type="SUPFAM" id="SSF81901">
    <property type="entry name" value="HCP-like"/>
    <property type="match status" value="1"/>
</dbReference>
<protein>
    <submittedName>
        <fullName evidence="2">Uncharacterized protein</fullName>
    </submittedName>
</protein>
<organism evidence="2">
    <name type="scientific">marine metagenome</name>
    <dbReference type="NCBI Taxonomy" id="408172"/>
    <lineage>
        <taxon>unclassified sequences</taxon>
        <taxon>metagenomes</taxon>
        <taxon>ecological metagenomes</taxon>
    </lineage>
</organism>
<dbReference type="PANTHER" id="PTHR43628">
    <property type="entry name" value="ACTIVATOR OF C KINASE PROTEIN 1-RELATED"/>
    <property type="match status" value="1"/>
</dbReference>
<sequence length="459" mass="51319">MTIYDKWIRLPRMISQEMSLFRWVFVRLLLVGLISVPVNLAVAAVPLHPCDTLAANPNDTQAVSEGIRTSIYLAVSQEYKEAAVGACQHAIEQYPDEARFQYQYGRMLLQSDQGRAMEWMERAADQNYLAAQYTVGKFLLIKKNYAAAYDVLQSAADAGSALAQRTLAYMYKKGRGLSQPDPNKALYWYQQAAEQGNARAQVYLGDMYYKGFAGSEPNYLIAFDWYKKAALQSYPSGQYKLGVLYFQGNGMPNPDLSKAATWFARAAAHGNKRGREFLDIVLEQRPDLSSWAYSQVEADRQQFQDLVARAERKIEKIDLKQATKSASEAQESVAWKKIVADAIQETLSGLSPGDVVFVVRSSTTAKEGSYFPFFESIQAVIERSTVESGFNIPIEQPLESGYYVETDFEVENSGVSMTCRVQEAKNGNVVATKTIGLSATELPKSWSDRSLQDIAHELT</sequence>
<proteinExistence type="predicted"/>